<evidence type="ECO:0000313" key="2">
    <source>
        <dbReference type="Proteomes" id="UP000327013"/>
    </source>
</evidence>
<gene>
    <name evidence="1" type="ORF">FH972_013102</name>
</gene>
<dbReference type="PANTHER" id="PTHR33168">
    <property type="entry name" value="STRESS INDUCED PROTEIN-RELATED"/>
    <property type="match status" value="1"/>
</dbReference>
<evidence type="ECO:0000313" key="1">
    <source>
        <dbReference type="EMBL" id="KAE8056323.1"/>
    </source>
</evidence>
<keyword evidence="2" id="KW-1185">Reference proteome</keyword>
<name>A0A5N6R7B9_9ROSI</name>
<organism evidence="1 2">
    <name type="scientific">Carpinus fangiana</name>
    <dbReference type="NCBI Taxonomy" id="176857"/>
    <lineage>
        <taxon>Eukaryota</taxon>
        <taxon>Viridiplantae</taxon>
        <taxon>Streptophyta</taxon>
        <taxon>Embryophyta</taxon>
        <taxon>Tracheophyta</taxon>
        <taxon>Spermatophyta</taxon>
        <taxon>Magnoliopsida</taxon>
        <taxon>eudicotyledons</taxon>
        <taxon>Gunneridae</taxon>
        <taxon>Pentapetalae</taxon>
        <taxon>rosids</taxon>
        <taxon>fabids</taxon>
        <taxon>Fagales</taxon>
        <taxon>Betulaceae</taxon>
        <taxon>Carpinus</taxon>
    </lineage>
</organism>
<protein>
    <submittedName>
        <fullName evidence="1">Uncharacterized protein</fullName>
    </submittedName>
</protein>
<dbReference type="Proteomes" id="UP000327013">
    <property type="component" value="Chromosome 5"/>
</dbReference>
<sequence length="124" mass="14465">MYSEYQQPSTPSMRHKLKLWCFSSSVHHVEPPEADQDKPRTPRSPYAWIKSTAQDLPEIRDRCKNLISRIGRARGRHHRSHSADFSYDPLSYALNFEDDTRVDEFPLDFSARLAASRREIVAFS</sequence>
<dbReference type="AlphaFoldDB" id="A0A5N6R7B9"/>
<dbReference type="EMBL" id="CM017325">
    <property type="protein sequence ID" value="KAE8056323.1"/>
    <property type="molecule type" value="Genomic_DNA"/>
</dbReference>
<reference evidence="1 2" key="1">
    <citation type="submission" date="2019-06" db="EMBL/GenBank/DDBJ databases">
        <title>A chromosomal-level reference genome of Carpinus fangiana (Coryloideae, Betulaceae).</title>
        <authorList>
            <person name="Yang X."/>
            <person name="Wang Z."/>
            <person name="Zhang L."/>
            <person name="Hao G."/>
            <person name="Liu J."/>
            <person name="Yang Y."/>
        </authorList>
    </citation>
    <scope>NUCLEOTIDE SEQUENCE [LARGE SCALE GENOMIC DNA]</scope>
    <source>
        <strain evidence="1">Cfa_2016G</strain>
        <tissue evidence="1">Leaf</tissue>
    </source>
</reference>
<accession>A0A5N6R7B9</accession>
<proteinExistence type="predicted"/>